<reference evidence="2 3" key="1">
    <citation type="journal article" date="2019" name="Nat. Ecol. Evol.">
        <title>Megaphylogeny resolves global patterns of mushroom evolution.</title>
        <authorList>
            <person name="Varga T."/>
            <person name="Krizsan K."/>
            <person name="Foldi C."/>
            <person name="Dima B."/>
            <person name="Sanchez-Garcia M."/>
            <person name="Sanchez-Ramirez S."/>
            <person name="Szollosi G.J."/>
            <person name="Szarkandi J.G."/>
            <person name="Papp V."/>
            <person name="Albert L."/>
            <person name="Andreopoulos W."/>
            <person name="Angelini C."/>
            <person name="Antonin V."/>
            <person name="Barry K.W."/>
            <person name="Bougher N.L."/>
            <person name="Buchanan P."/>
            <person name="Buyck B."/>
            <person name="Bense V."/>
            <person name="Catcheside P."/>
            <person name="Chovatia M."/>
            <person name="Cooper J."/>
            <person name="Damon W."/>
            <person name="Desjardin D."/>
            <person name="Finy P."/>
            <person name="Geml J."/>
            <person name="Haridas S."/>
            <person name="Hughes K."/>
            <person name="Justo A."/>
            <person name="Karasinski D."/>
            <person name="Kautmanova I."/>
            <person name="Kiss B."/>
            <person name="Kocsube S."/>
            <person name="Kotiranta H."/>
            <person name="LaButti K.M."/>
            <person name="Lechner B.E."/>
            <person name="Liimatainen K."/>
            <person name="Lipzen A."/>
            <person name="Lukacs Z."/>
            <person name="Mihaltcheva S."/>
            <person name="Morgado L.N."/>
            <person name="Niskanen T."/>
            <person name="Noordeloos M.E."/>
            <person name="Ohm R.A."/>
            <person name="Ortiz-Santana B."/>
            <person name="Ovrebo C."/>
            <person name="Racz N."/>
            <person name="Riley R."/>
            <person name="Savchenko A."/>
            <person name="Shiryaev A."/>
            <person name="Soop K."/>
            <person name="Spirin V."/>
            <person name="Szebenyi C."/>
            <person name="Tomsovsky M."/>
            <person name="Tulloss R.E."/>
            <person name="Uehling J."/>
            <person name="Grigoriev I.V."/>
            <person name="Vagvolgyi C."/>
            <person name="Papp T."/>
            <person name="Martin F.M."/>
            <person name="Miettinen O."/>
            <person name="Hibbett D.S."/>
            <person name="Nagy L.G."/>
        </authorList>
    </citation>
    <scope>NUCLEOTIDE SEQUENCE [LARGE SCALE GENOMIC DNA]</scope>
    <source>
        <strain evidence="2 3">OMC1185</strain>
    </source>
</reference>
<sequence length="454" mass="50150">MAFNLTPLLWIVGLLSVIGLATGLVAVVRSYLAYRNHPQPYRFTWLSDSDSVDQVDDGDDEEVSFIHWALGYNDSYWLKSEDEPGRIKLWSKQLMNCCSQWRNDLRTPWTRISTMVPSLLLTSPSGRNLPVPAVSLPNSRPRRTILSPRLLFPKWKPRNLPRIIRNMPDGSVTPLLDAIIPSLSSSSVLLPIPEAPTPASQWTAPPTARNNAPSIWLAAEPLANTIAAPAQPSLPLKSIKQPVLVQPIHSIATKPLSPISTRPAPRVITRPLSSITARPLSAITRPASLPVSPQSAPPILTRPRFPSMEHIKLPPTPQELAIAESHERMKKLMSNFHTNEAGLPTPPTTPVLDVNTINNWSQYTPRPHFDVDATVRAPDSSVFIIGDDSEEDIPRLLGSSTSLHDMSPKPPYITTQALGSTMVSASLFKKVKESAPYRPSPFQVTIDITRRMTV</sequence>
<organism evidence="2 3">
    <name type="scientific">Heliocybe sulcata</name>
    <dbReference type="NCBI Taxonomy" id="5364"/>
    <lineage>
        <taxon>Eukaryota</taxon>
        <taxon>Fungi</taxon>
        <taxon>Dikarya</taxon>
        <taxon>Basidiomycota</taxon>
        <taxon>Agaricomycotina</taxon>
        <taxon>Agaricomycetes</taxon>
        <taxon>Gloeophyllales</taxon>
        <taxon>Gloeophyllaceae</taxon>
        <taxon>Heliocybe</taxon>
    </lineage>
</organism>
<dbReference type="AlphaFoldDB" id="A0A5C3MQZ8"/>
<protein>
    <submittedName>
        <fullName evidence="2">Uncharacterized protein</fullName>
    </submittedName>
</protein>
<evidence type="ECO:0000256" key="1">
    <source>
        <dbReference type="SAM" id="Phobius"/>
    </source>
</evidence>
<evidence type="ECO:0000313" key="3">
    <source>
        <dbReference type="Proteomes" id="UP000305948"/>
    </source>
</evidence>
<gene>
    <name evidence="2" type="ORF">OE88DRAFT_1665298</name>
</gene>
<keyword evidence="1" id="KW-1133">Transmembrane helix</keyword>
<keyword evidence="1" id="KW-0812">Transmembrane</keyword>
<keyword evidence="1" id="KW-0472">Membrane</keyword>
<dbReference type="EMBL" id="ML213522">
    <property type="protein sequence ID" value="TFK47714.1"/>
    <property type="molecule type" value="Genomic_DNA"/>
</dbReference>
<feature type="transmembrane region" description="Helical" evidence="1">
    <location>
        <begin position="6"/>
        <end position="32"/>
    </location>
</feature>
<name>A0A5C3MQZ8_9AGAM</name>
<dbReference type="OrthoDB" id="3329221at2759"/>
<keyword evidence="3" id="KW-1185">Reference proteome</keyword>
<dbReference type="Proteomes" id="UP000305948">
    <property type="component" value="Unassembled WGS sequence"/>
</dbReference>
<accession>A0A5C3MQZ8</accession>
<proteinExistence type="predicted"/>
<evidence type="ECO:0000313" key="2">
    <source>
        <dbReference type="EMBL" id="TFK47714.1"/>
    </source>
</evidence>